<dbReference type="OrthoDB" id="3205647at2"/>
<sequence>MVVSDDGSSERTAPPRVALVTGASRFLGGYLVTRLAQNPDIERVIAVDAVSPSKDMLRRMGRAEFVRADIRNPLIGKVIRNAGVDTVVHASTLARPPKAGSRAAMKDMNVIGAMQLFAVCQKAPTVRKVVLRSASVVYGSTAQDPAKFTEEMSARRRPGGAYARDCIEIEGYLRGMGRRRPDIAVSILRLAPLVGPRLNATVARYLTSPLVPTILGRDARLQVLHEEDALAALERATVSGPAGTFNVAGDGVVMLSQAIRRAGRVEVPMPFSLFRNVGRALMGPVMRSYSNEQLEYFHFGCGLDTTRMRTELSFEPRWTTMQALDDFARAAGVTAIIKNEWIDAAENALLALTGTAKGER</sequence>
<protein>
    <submittedName>
        <fullName evidence="2">NAD-dependent dehydratase</fullName>
    </submittedName>
</protein>
<organism evidence="2 3">
    <name type="scientific">Rhodococcus oxybenzonivorans</name>
    <dbReference type="NCBI Taxonomy" id="1990687"/>
    <lineage>
        <taxon>Bacteria</taxon>
        <taxon>Bacillati</taxon>
        <taxon>Actinomycetota</taxon>
        <taxon>Actinomycetes</taxon>
        <taxon>Mycobacteriales</taxon>
        <taxon>Nocardiaceae</taxon>
        <taxon>Rhodococcus</taxon>
    </lineage>
</organism>
<evidence type="ECO:0000313" key="2">
    <source>
        <dbReference type="EMBL" id="AWK71511.1"/>
    </source>
</evidence>
<accession>A0A2S2BSC8</accession>
<dbReference type="InterPro" id="IPR036291">
    <property type="entry name" value="NAD(P)-bd_dom_sf"/>
</dbReference>
<dbReference type="Proteomes" id="UP000245711">
    <property type="component" value="Chromosome"/>
</dbReference>
<dbReference type="AlphaFoldDB" id="A0A2S2BSC8"/>
<dbReference type="Gene3D" id="3.40.50.720">
    <property type="entry name" value="NAD(P)-binding Rossmann-like Domain"/>
    <property type="match status" value="1"/>
</dbReference>
<name>A0A2S2BSC8_9NOCA</name>
<dbReference type="SUPFAM" id="SSF51735">
    <property type="entry name" value="NAD(P)-binding Rossmann-fold domains"/>
    <property type="match status" value="1"/>
</dbReference>
<evidence type="ECO:0000313" key="3">
    <source>
        <dbReference type="Proteomes" id="UP000245711"/>
    </source>
</evidence>
<evidence type="ECO:0000259" key="1">
    <source>
        <dbReference type="Pfam" id="PF01370"/>
    </source>
</evidence>
<reference evidence="2 3" key="1">
    <citation type="submission" date="2017-05" db="EMBL/GenBank/DDBJ databases">
        <title>Isolation of Rhodococcus sp. S2-17 biodegrading of BP-3.</title>
        <authorList>
            <person name="Lee Y."/>
            <person name="Kim K.H."/>
            <person name="Chun B.H."/>
            <person name="Jung H.S."/>
            <person name="Jeon C.O."/>
        </authorList>
    </citation>
    <scope>NUCLEOTIDE SEQUENCE [LARGE SCALE GENOMIC DNA]</scope>
    <source>
        <strain evidence="2 3">S2-17</strain>
    </source>
</reference>
<proteinExistence type="predicted"/>
<dbReference type="KEGG" id="roz:CBI38_07820"/>
<dbReference type="EMBL" id="CP021354">
    <property type="protein sequence ID" value="AWK71511.1"/>
    <property type="molecule type" value="Genomic_DNA"/>
</dbReference>
<gene>
    <name evidence="2" type="ORF">CBI38_07820</name>
</gene>
<feature type="domain" description="NAD-dependent epimerase/dehydratase" evidence="1">
    <location>
        <begin position="18"/>
        <end position="232"/>
    </location>
</feature>
<dbReference type="InterPro" id="IPR001509">
    <property type="entry name" value="Epimerase_deHydtase"/>
</dbReference>
<dbReference type="PANTHER" id="PTHR43245">
    <property type="entry name" value="BIFUNCTIONAL POLYMYXIN RESISTANCE PROTEIN ARNA"/>
    <property type="match status" value="1"/>
</dbReference>
<keyword evidence="3" id="KW-1185">Reference proteome</keyword>
<dbReference type="Pfam" id="PF01370">
    <property type="entry name" value="Epimerase"/>
    <property type="match status" value="1"/>
</dbReference>
<dbReference type="PANTHER" id="PTHR43245:SF52">
    <property type="entry name" value="NAD-DEPENDENT EPIMERASE_DEHYDRATASE"/>
    <property type="match status" value="1"/>
</dbReference>
<dbReference type="InterPro" id="IPR050177">
    <property type="entry name" value="Lipid_A_modif_metabolic_enz"/>
</dbReference>